<evidence type="ECO:0000313" key="2">
    <source>
        <dbReference type="EMBL" id="CAG7580822.1"/>
    </source>
</evidence>
<accession>A0A8D9FR72</accession>
<reference evidence="2" key="1">
    <citation type="submission" date="2021-06" db="EMBL/GenBank/DDBJ databases">
        <authorList>
            <person name="Gannon L."/>
            <person name="Redgwell R T."/>
            <person name="Michniewski S."/>
            <person name="Harrison D C."/>
            <person name="Millard A."/>
        </authorList>
    </citation>
    <scope>NUCLEOTIDE SEQUENCE</scope>
</reference>
<sequence>MAKENPYKEVKEISAWKWMIKHHSKRMIFSFLFLSIFMVAPWVGRYAIEEMWLRLLISGISLALNFVSTIIYPYTIYRGLHKSHDRWQKNYESGMYD</sequence>
<gene>
    <name evidence="2" type="ORF">SLAVMIC_00568</name>
</gene>
<keyword evidence="1" id="KW-1133">Transmembrane helix</keyword>
<evidence type="ECO:0000256" key="1">
    <source>
        <dbReference type="SAM" id="Phobius"/>
    </source>
</evidence>
<keyword evidence="1" id="KW-0472">Membrane</keyword>
<dbReference type="EMBL" id="OU342829">
    <property type="protein sequence ID" value="CAG7580822.1"/>
    <property type="molecule type" value="Genomic_DNA"/>
</dbReference>
<feature type="transmembrane region" description="Helical" evidence="1">
    <location>
        <begin position="27"/>
        <end position="44"/>
    </location>
</feature>
<feature type="transmembrane region" description="Helical" evidence="1">
    <location>
        <begin position="56"/>
        <end position="77"/>
    </location>
</feature>
<protein>
    <submittedName>
        <fullName evidence="2">Uncharacterized protein</fullName>
    </submittedName>
</protein>
<proteinExistence type="predicted"/>
<name>A0A8D9FR72_9VIRU</name>
<keyword evidence="1" id="KW-0812">Transmembrane</keyword>
<organism evidence="2">
    <name type="scientific">uncultured marine phage</name>
    <dbReference type="NCBI Taxonomy" id="707152"/>
    <lineage>
        <taxon>Viruses</taxon>
        <taxon>environmental samples</taxon>
    </lineage>
</organism>